<gene>
    <name evidence="1" type="ORF">HNR23_001167</name>
</gene>
<name>A0A7X0D4B4_9ACTN</name>
<evidence type="ECO:0000313" key="2">
    <source>
        <dbReference type="Proteomes" id="UP000546642"/>
    </source>
</evidence>
<dbReference type="AlphaFoldDB" id="A0A7X0D4B4"/>
<accession>A0A7X0D4B4</accession>
<organism evidence="1 2">
    <name type="scientific">Nocardiopsis mwathae</name>
    <dbReference type="NCBI Taxonomy" id="1472723"/>
    <lineage>
        <taxon>Bacteria</taxon>
        <taxon>Bacillati</taxon>
        <taxon>Actinomycetota</taxon>
        <taxon>Actinomycetes</taxon>
        <taxon>Streptosporangiales</taxon>
        <taxon>Nocardiopsidaceae</taxon>
        <taxon>Nocardiopsis</taxon>
    </lineage>
</organism>
<dbReference type="Proteomes" id="UP000546642">
    <property type="component" value="Unassembled WGS sequence"/>
</dbReference>
<dbReference type="EMBL" id="JACHDS010000001">
    <property type="protein sequence ID" value="MBB6171107.1"/>
    <property type="molecule type" value="Genomic_DNA"/>
</dbReference>
<comment type="caution">
    <text evidence="1">The sequence shown here is derived from an EMBL/GenBank/DDBJ whole genome shotgun (WGS) entry which is preliminary data.</text>
</comment>
<sequence>MSAPSEEEAAAGLAERTLDDTRRRLADLDGLPVSEHVAVFDRLHQDLTAVLGSLDQQEEQGGP</sequence>
<evidence type="ECO:0008006" key="3">
    <source>
        <dbReference type="Google" id="ProtNLM"/>
    </source>
</evidence>
<reference evidence="1 2" key="1">
    <citation type="submission" date="2020-08" db="EMBL/GenBank/DDBJ databases">
        <title>Sequencing the genomes of 1000 actinobacteria strains.</title>
        <authorList>
            <person name="Klenk H.-P."/>
        </authorList>
    </citation>
    <scope>NUCLEOTIDE SEQUENCE [LARGE SCALE GENOMIC DNA]</scope>
    <source>
        <strain evidence="1 2">DSM 46659</strain>
    </source>
</reference>
<evidence type="ECO:0000313" key="1">
    <source>
        <dbReference type="EMBL" id="MBB6171107.1"/>
    </source>
</evidence>
<protein>
    <recommendedName>
        <fullName evidence="3">MarR family transcriptional regulator</fullName>
    </recommendedName>
</protein>
<keyword evidence="2" id="KW-1185">Reference proteome</keyword>
<dbReference type="RefSeq" id="WP_184074252.1">
    <property type="nucleotide sequence ID" value="NZ_JACHDS010000001.1"/>
</dbReference>
<proteinExistence type="predicted"/>